<dbReference type="AlphaFoldDB" id="A0A413H6L5"/>
<evidence type="ECO:0000313" key="3">
    <source>
        <dbReference type="Proteomes" id="UP000286075"/>
    </source>
</evidence>
<dbReference type="Pfam" id="PF14734">
    <property type="entry name" value="DUF4469"/>
    <property type="match status" value="1"/>
</dbReference>
<dbReference type="InterPro" id="IPR027824">
    <property type="entry name" value="DUF4469"/>
</dbReference>
<gene>
    <name evidence="2" type="ORF">DXA68_08810</name>
</gene>
<name>A0A413H6L5_9BACE</name>
<dbReference type="EMBL" id="QSCF01000011">
    <property type="protein sequence ID" value="RGX79203.1"/>
    <property type="molecule type" value="Genomic_DNA"/>
</dbReference>
<accession>A0A413H6L5</accession>
<dbReference type="RefSeq" id="WP_025830675.1">
    <property type="nucleotide sequence ID" value="NZ_CABMFG010000011.1"/>
</dbReference>
<feature type="domain" description="DUF4469" evidence="1">
    <location>
        <begin position="19"/>
        <end position="98"/>
    </location>
</feature>
<dbReference type="Proteomes" id="UP000286075">
    <property type="component" value="Unassembled WGS sequence"/>
</dbReference>
<dbReference type="GeneID" id="92712802"/>
<comment type="caution">
    <text evidence="2">The sequence shown here is derived from an EMBL/GenBank/DDBJ whole genome shotgun (WGS) entry which is preliminary data.</text>
</comment>
<dbReference type="Gene3D" id="2.70.50.70">
    <property type="match status" value="1"/>
</dbReference>
<evidence type="ECO:0000313" key="2">
    <source>
        <dbReference type="EMBL" id="RGX79203.1"/>
    </source>
</evidence>
<proteinExistence type="predicted"/>
<protein>
    <submittedName>
        <fullName evidence="2">DUF4469 domain-containing protein</fullName>
    </submittedName>
</protein>
<reference evidence="2 3" key="1">
    <citation type="submission" date="2018-08" db="EMBL/GenBank/DDBJ databases">
        <title>A genome reference for cultivated species of the human gut microbiota.</title>
        <authorList>
            <person name="Zou Y."/>
            <person name="Xue W."/>
            <person name="Luo G."/>
        </authorList>
    </citation>
    <scope>NUCLEOTIDE SEQUENCE [LARGE SCALE GENOMIC DNA]</scope>
    <source>
        <strain evidence="2 3">OF03-9BH</strain>
    </source>
</reference>
<organism evidence="2 3">
    <name type="scientific">Bacteroides stercorirosoris</name>
    <dbReference type="NCBI Taxonomy" id="871324"/>
    <lineage>
        <taxon>Bacteria</taxon>
        <taxon>Pseudomonadati</taxon>
        <taxon>Bacteroidota</taxon>
        <taxon>Bacteroidia</taxon>
        <taxon>Bacteroidales</taxon>
        <taxon>Bacteroidaceae</taxon>
        <taxon>Bacteroides</taxon>
    </lineage>
</organism>
<sequence>MKTIKAEMLLVEGSSFPVIQEVYDPLSRRRNGTITPQAPIIITGCNLEMLTWENTRLCIIPAVNDKILIELNNVHRCSEDKVCAILPQVDEGEYFLALKILMKDKECFIYIFSEPLIVSLKRYGRVDMYPHYYDGDK</sequence>
<evidence type="ECO:0000259" key="1">
    <source>
        <dbReference type="Pfam" id="PF14734"/>
    </source>
</evidence>
<dbReference type="OrthoDB" id="1033888at2"/>